<dbReference type="AlphaFoldDB" id="A0A2X4XNS7"/>
<keyword evidence="3" id="KW-1185">Reference proteome</keyword>
<name>A0A2X4XNS7_9GAMM</name>
<keyword evidence="1" id="KW-0472">Membrane</keyword>
<evidence type="ECO:0000313" key="3">
    <source>
        <dbReference type="Proteomes" id="UP000249005"/>
    </source>
</evidence>
<gene>
    <name evidence="2" type="ORF">NCTC12151_02175</name>
</gene>
<evidence type="ECO:0000313" key="2">
    <source>
        <dbReference type="EMBL" id="SQI41585.1"/>
    </source>
</evidence>
<accession>A0A2X4XNS7</accession>
<dbReference type="Proteomes" id="UP000249005">
    <property type="component" value="Chromosome 1"/>
</dbReference>
<proteinExistence type="predicted"/>
<evidence type="ECO:0000256" key="1">
    <source>
        <dbReference type="SAM" id="Phobius"/>
    </source>
</evidence>
<feature type="transmembrane region" description="Helical" evidence="1">
    <location>
        <begin position="6"/>
        <end position="27"/>
    </location>
</feature>
<organism evidence="2 3">
    <name type="scientific">Leminorella richardii</name>
    <dbReference type="NCBI Taxonomy" id="158841"/>
    <lineage>
        <taxon>Bacteria</taxon>
        <taxon>Pseudomonadati</taxon>
        <taxon>Pseudomonadota</taxon>
        <taxon>Gammaproteobacteria</taxon>
        <taxon>Enterobacterales</taxon>
        <taxon>Budviciaceae</taxon>
        <taxon>Leminorella</taxon>
    </lineage>
</organism>
<reference evidence="2 3" key="1">
    <citation type="submission" date="2018-06" db="EMBL/GenBank/DDBJ databases">
        <authorList>
            <consortium name="Pathogen Informatics"/>
            <person name="Doyle S."/>
        </authorList>
    </citation>
    <scope>NUCLEOTIDE SEQUENCE [LARGE SCALE GENOMIC DNA]</scope>
    <source>
        <strain evidence="2 3">NCTC12151</strain>
    </source>
</reference>
<keyword evidence="1" id="KW-0812">Transmembrane</keyword>
<dbReference type="EMBL" id="LS483470">
    <property type="protein sequence ID" value="SQI41585.1"/>
    <property type="molecule type" value="Genomic_DNA"/>
</dbReference>
<keyword evidence="1" id="KW-1133">Transmembrane helix</keyword>
<protein>
    <submittedName>
        <fullName evidence="2">Uncharacterized protein</fullName>
    </submittedName>
</protein>
<dbReference type="KEGG" id="lri:NCTC12151_02175"/>
<sequence>MDSQDVLIFLSVVISLILILIATLSFIRNLLFSFSKWRHWFKSYIKKLWDIFWGMG</sequence>